<dbReference type="EnsemblPlants" id="evm.model.09.1054">
    <property type="protein sequence ID" value="cds.evm.model.09.1054"/>
    <property type="gene ID" value="evm.TU.09.1054"/>
</dbReference>
<sequence>MPEVISFTSRIAILGFPSSLTTRRSKIDLCAPRSPRGELLYSGRPWVFLLMAGQPVVVHWGLLLSKGSLAGPSSRWMPGSG</sequence>
<reference evidence="1" key="1">
    <citation type="submission" date="2018-11" db="EMBL/GenBank/DDBJ databases">
        <authorList>
            <person name="Grassa J C."/>
        </authorList>
    </citation>
    <scope>NUCLEOTIDE SEQUENCE [LARGE SCALE GENOMIC DNA]</scope>
</reference>
<proteinExistence type="predicted"/>
<name>A0A803QD81_CANSA</name>
<dbReference type="AlphaFoldDB" id="A0A803QD81"/>
<dbReference type="Proteomes" id="UP000596661">
    <property type="component" value="Chromosome 9"/>
</dbReference>
<organism evidence="1 2">
    <name type="scientific">Cannabis sativa</name>
    <name type="common">Hemp</name>
    <name type="synonym">Marijuana</name>
    <dbReference type="NCBI Taxonomy" id="3483"/>
    <lineage>
        <taxon>Eukaryota</taxon>
        <taxon>Viridiplantae</taxon>
        <taxon>Streptophyta</taxon>
        <taxon>Embryophyta</taxon>
        <taxon>Tracheophyta</taxon>
        <taxon>Spermatophyta</taxon>
        <taxon>Magnoliopsida</taxon>
        <taxon>eudicotyledons</taxon>
        <taxon>Gunneridae</taxon>
        <taxon>Pentapetalae</taxon>
        <taxon>rosids</taxon>
        <taxon>fabids</taxon>
        <taxon>Rosales</taxon>
        <taxon>Cannabaceae</taxon>
        <taxon>Cannabis</taxon>
    </lineage>
</organism>
<protein>
    <submittedName>
        <fullName evidence="1">Uncharacterized protein</fullName>
    </submittedName>
</protein>
<accession>A0A803QD81</accession>
<reference evidence="1" key="2">
    <citation type="submission" date="2021-03" db="UniProtKB">
        <authorList>
            <consortium name="EnsemblPlants"/>
        </authorList>
    </citation>
    <scope>IDENTIFICATION</scope>
</reference>
<evidence type="ECO:0000313" key="2">
    <source>
        <dbReference type="Proteomes" id="UP000596661"/>
    </source>
</evidence>
<evidence type="ECO:0000313" key="1">
    <source>
        <dbReference type="EnsemblPlants" id="cds.evm.model.09.1054"/>
    </source>
</evidence>
<dbReference type="EMBL" id="UZAU01000750">
    <property type="status" value="NOT_ANNOTATED_CDS"/>
    <property type="molecule type" value="Genomic_DNA"/>
</dbReference>
<dbReference type="Gramene" id="evm.model.09.1054">
    <property type="protein sequence ID" value="cds.evm.model.09.1054"/>
    <property type="gene ID" value="evm.TU.09.1054"/>
</dbReference>
<keyword evidence="2" id="KW-1185">Reference proteome</keyword>